<feature type="binding site" evidence="4">
    <location>
        <position position="307"/>
    </location>
    <ligand>
        <name>S-adenosyl-L-methionine</name>
        <dbReference type="ChEBI" id="CHEBI:59789"/>
    </ligand>
</feature>
<keyword evidence="9" id="KW-1185">Reference proteome</keyword>
<feature type="domain" description="TRAM" evidence="7">
    <location>
        <begin position="23"/>
        <end position="81"/>
    </location>
</feature>
<keyword evidence="1 4" id="KW-0489">Methyltransferase</keyword>
<proteinExistence type="inferred from homology"/>
<evidence type="ECO:0000313" key="9">
    <source>
        <dbReference type="Proteomes" id="UP000682403"/>
    </source>
</evidence>
<name>A0ABS5LBE7_9BACI</name>
<dbReference type="Pfam" id="PF05958">
    <property type="entry name" value="tRNA_U5-meth_tr"/>
    <property type="match status" value="1"/>
</dbReference>
<keyword evidence="3 4" id="KW-0949">S-adenosyl-L-methionine</keyword>
<dbReference type="Gene3D" id="3.40.50.150">
    <property type="entry name" value="Vaccinia Virus protein VP39"/>
    <property type="match status" value="1"/>
</dbReference>
<dbReference type="InterPro" id="IPR029063">
    <property type="entry name" value="SAM-dependent_MTases_sf"/>
</dbReference>
<dbReference type="EC" id="2.1.1.190" evidence="8"/>
<evidence type="ECO:0000256" key="4">
    <source>
        <dbReference type="PROSITE-ProRule" id="PRU01024"/>
    </source>
</evidence>
<dbReference type="GO" id="GO:0032259">
    <property type="term" value="P:methylation"/>
    <property type="evidence" value="ECO:0007669"/>
    <property type="project" value="UniProtKB-KW"/>
</dbReference>
<reference evidence="8 9" key="1">
    <citation type="submission" date="2021-04" db="EMBL/GenBank/DDBJ databases">
        <title>Metabacillus sp. strain KIGAM252 whole genome sequence.</title>
        <authorList>
            <person name="Seo M.-J."/>
            <person name="Cho E.-S."/>
            <person name="Hwang C.Y."/>
            <person name="Yoon D.J."/>
        </authorList>
    </citation>
    <scope>NUCLEOTIDE SEQUENCE [LARGE SCALE GENOMIC DNA]</scope>
    <source>
        <strain evidence="8 9">KIGAM252</strain>
    </source>
</reference>
<evidence type="ECO:0000256" key="3">
    <source>
        <dbReference type="ARBA" id="ARBA00022691"/>
    </source>
</evidence>
<evidence type="ECO:0000313" key="8">
    <source>
        <dbReference type="EMBL" id="MBS2967789.1"/>
    </source>
</evidence>
<dbReference type="GO" id="GO:0008168">
    <property type="term" value="F:methyltransferase activity"/>
    <property type="evidence" value="ECO:0007669"/>
    <property type="project" value="UniProtKB-KW"/>
</dbReference>
<dbReference type="Proteomes" id="UP000682403">
    <property type="component" value="Unassembled WGS sequence"/>
</dbReference>
<dbReference type="InterPro" id="IPR010280">
    <property type="entry name" value="U5_MeTrfase_fam"/>
</dbReference>
<dbReference type="SUPFAM" id="SSF53335">
    <property type="entry name" value="S-adenosyl-L-methionine-dependent methyltransferases"/>
    <property type="match status" value="1"/>
</dbReference>
<evidence type="ECO:0000256" key="2">
    <source>
        <dbReference type="ARBA" id="ARBA00022679"/>
    </source>
</evidence>
<evidence type="ECO:0000256" key="1">
    <source>
        <dbReference type="ARBA" id="ARBA00022603"/>
    </source>
</evidence>
<feature type="compositionally biased region" description="Low complexity" evidence="6">
    <location>
        <begin position="12"/>
        <end position="21"/>
    </location>
</feature>
<dbReference type="PANTHER" id="PTHR11061">
    <property type="entry name" value="RNA M5U METHYLTRANSFERASE"/>
    <property type="match status" value="1"/>
</dbReference>
<dbReference type="Pfam" id="PF01938">
    <property type="entry name" value="TRAM"/>
    <property type="match status" value="1"/>
</dbReference>
<evidence type="ECO:0000256" key="5">
    <source>
        <dbReference type="PROSITE-ProRule" id="PRU10015"/>
    </source>
</evidence>
<dbReference type="Gene3D" id="2.40.50.140">
    <property type="entry name" value="Nucleic acid-binding proteins"/>
    <property type="match status" value="1"/>
</dbReference>
<dbReference type="PROSITE" id="PS01230">
    <property type="entry name" value="TRMA_1"/>
    <property type="match status" value="1"/>
</dbReference>
<feature type="active site" evidence="5">
    <location>
        <position position="431"/>
    </location>
</feature>
<dbReference type="InterPro" id="IPR002792">
    <property type="entry name" value="TRAM_dom"/>
</dbReference>
<dbReference type="Gene3D" id="2.40.50.1070">
    <property type="match status" value="1"/>
</dbReference>
<dbReference type="PROSITE" id="PS51687">
    <property type="entry name" value="SAM_MT_RNA_M5U"/>
    <property type="match status" value="1"/>
</dbReference>
<comment type="caution">
    <text evidence="8">The sequence shown here is derived from an EMBL/GenBank/DDBJ whole genome shotgun (WGS) entry which is preliminary data.</text>
</comment>
<feature type="binding site" evidence="4">
    <location>
        <position position="404"/>
    </location>
    <ligand>
        <name>S-adenosyl-L-methionine</name>
        <dbReference type="ChEBI" id="CHEBI:59789"/>
    </ligand>
</feature>
<dbReference type="InterPro" id="IPR030391">
    <property type="entry name" value="MeTrfase_TrmA_CS"/>
</dbReference>
<dbReference type="PROSITE" id="PS01231">
    <property type="entry name" value="TRMA_2"/>
    <property type="match status" value="1"/>
</dbReference>
<gene>
    <name evidence="8" type="primary">rlmD</name>
    <name evidence="8" type="ORF">J9317_03240</name>
</gene>
<feature type="active site" description="Nucleophile" evidence="4">
    <location>
        <position position="431"/>
    </location>
</feature>
<feature type="region of interest" description="Disordered" evidence="6">
    <location>
        <begin position="1"/>
        <end position="22"/>
    </location>
</feature>
<evidence type="ECO:0000259" key="7">
    <source>
        <dbReference type="PROSITE" id="PS50926"/>
    </source>
</evidence>
<dbReference type="EMBL" id="JAGVRK010000001">
    <property type="protein sequence ID" value="MBS2967789.1"/>
    <property type="molecule type" value="Genomic_DNA"/>
</dbReference>
<organism evidence="8 9">
    <name type="scientific">Metabacillus flavus</name>
    <dbReference type="NCBI Taxonomy" id="2823519"/>
    <lineage>
        <taxon>Bacteria</taxon>
        <taxon>Bacillati</taxon>
        <taxon>Bacillota</taxon>
        <taxon>Bacilli</taxon>
        <taxon>Bacillales</taxon>
        <taxon>Bacillaceae</taxon>
        <taxon>Metabacillus</taxon>
    </lineage>
</organism>
<feature type="binding site" evidence="4">
    <location>
        <position position="336"/>
    </location>
    <ligand>
        <name>S-adenosyl-L-methionine</name>
        <dbReference type="ChEBI" id="CHEBI:59789"/>
    </ligand>
</feature>
<feature type="binding site" evidence="4">
    <location>
        <position position="357"/>
    </location>
    <ligand>
        <name>S-adenosyl-L-methionine</name>
        <dbReference type="ChEBI" id="CHEBI:59789"/>
    </ligand>
</feature>
<dbReference type="InterPro" id="IPR012340">
    <property type="entry name" value="NA-bd_OB-fold"/>
</dbReference>
<evidence type="ECO:0000256" key="6">
    <source>
        <dbReference type="SAM" id="MobiDB-lite"/>
    </source>
</evidence>
<keyword evidence="2 4" id="KW-0808">Transferase</keyword>
<dbReference type="PROSITE" id="PS50926">
    <property type="entry name" value="TRAM"/>
    <property type="match status" value="1"/>
</dbReference>
<dbReference type="InterPro" id="IPR030390">
    <property type="entry name" value="MeTrfase_TrmA_AS"/>
</dbReference>
<comment type="similarity">
    <text evidence="4">Belongs to the class I-like SAM-binding methyltransferase superfamily. RNA M5U methyltransferase family.</text>
</comment>
<dbReference type="NCBIfam" id="TIGR00479">
    <property type="entry name" value="rumA"/>
    <property type="match status" value="1"/>
</dbReference>
<dbReference type="CDD" id="cd02440">
    <property type="entry name" value="AdoMet_MTases"/>
    <property type="match status" value="1"/>
</dbReference>
<accession>A0ABS5LBE7</accession>
<protein>
    <submittedName>
        <fullName evidence="8">23S rRNA (Uracil(1939)-C(5))-methyltransferase RlmD</fullName>
        <ecNumber evidence="8">2.1.1.190</ecNumber>
    </submittedName>
</protein>
<dbReference type="SUPFAM" id="SSF50249">
    <property type="entry name" value="Nucleic acid-binding proteins"/>
    <property type="match status" value="1"/>
</dbReference>
<feature type="compositionally biased region" description="Basic residues" evidence="6">
    <location>
        <begin position="1"/>
        <end position="11"/>
    </location>
</feature>
<sequence length="475" mass="53177">MSSHQKNKQNQKPKPAQQPSNIHMEMGQTFPLTIKRLGINGEGVGYFKKQVVFVAGALPGEEVVARVTKIQPKFAEAEIKKIRKASPHRVKAPCPYFGKCGGCQLQHLDYQQQLKEKRDILIQALERHTKFDVSKLDIRPTIGMDNPWDYRNKSQFQVGQQNGKLVAGLYGLNSHQLVAIDHCMVQTPATDKVTQGVKQILQDFKAEPYDERKRTGVVRNIVTRAGIETGEVQVVLVTEKNNLPRKDLIADEIMKRHPEVKSVVQNVNPGKTSMIFGDKSTKLKGKGTIDETMGGLSFELSPRAFFQLNPEQTKKLYNEVKTAAALTGKEKIADAYCGVGTIGLWLADGAKEIRGMDVIEASIEDANQNAKNHGINATYVTGTAEHWLPKWTKEGWKPDVVVVDPPRTGCDRALLDTIKKVKPKKFIYVSCNPSTLAKDLEYLAKEYKVEYMQPVDMFPQTAHVECVSQIVLREN</sequence>
<dbReference type="PANTHER" id="PTHR11061:SF45">
    <property type="match status" value="1"/>
</dbReference>